<keyword evidence="2" id="KW-1185">Reference proteome</keyword>
<gene>
    <name evidence="1" type="ORF">LZC95_19580</name>
</gene>
<dbReference type="RefSeq" id="WP_394849639.1">
    <property type="nucleotide sequence ID" value="NZ_CP089982.1"/>
</dbReference>
<evidence type="ECO:0000313" key="2">
    <source>
        <dbReference type="Proteomes" id="UP001379533"/>
    </source>
</evidence>
<name>A0ABZ2KPT4_9BACT</name>
<protein>
    <submittedName>
        <fullName evidence="1">Uncharacterized protein</fullName>
    </submittedName>
</protein>
<accession>A0ABZ2KPT4</accession>
<proteinExistence type="predicted"/>
<dbReference type="Proteomes" id="UP001379533">
    <property type="component" value="Chromosome"/>
</dbReference>
<reference evidence="1 2" key="1">
    <citation type="submission" date="2021-12" db="EMBL/GenBank/DDBJ databases">
        <title>Discovery of the Pendulisporaceae a myxobacterial family with distinct sporulation behavior and unique specialized metabolism.</title>
        <authorList>
            <person name="Garcia R."/>
            <person name="Popoff A."/>
            <person name="Bader C.D."/>
            <person name="Loehr J."/>
            <person name="Walesch S."/>
            <person name="Walt C."/>
            <person name="Boldt J."/>
            <person name="Bunk B."/>
            <person name="Haeckl F.J.F.P.J."/>
            <person name="Gunesch A.P."/>
            <person name="Birkelbach J."/>
            <person name="Nuebel U."/>
            <person name="Pietschmann T."/>
            <person name="Bach T."/>
            <person name="Mueller R."/>
        </authorList>
    </citation>
    <scope>NUCLEOTIDE SEQUENCE [LARGE SCALE GENOMIC DNA]</scope>
    <source>
        <strain evidence="1 2">MSr12523</strain>
    </source>
</reference>
<dbReference type="EMBL" id="CP089982">
    <property type="protein sequence ID" value="WXA99009.1"/>
    <property type="molecule type" value="Genomic_DNA"/>
</dbReference>
<organism evidence="1 2">
    <name type="scientific">Pendulispora brunnea</name>
    <dbReference type="NCBI Taxonomy" id="2905690"/>
    <lineage>
        <taxon>Bacteria</taxon>
        <taxon>Pseudomonadati</taxon>
        <taxon>Myxococcota</taxon>
        <taxon>Myxococcia</taxon>
        <taxon>Myxococcales</taxon>
        <taxon>Sorangiineae</taxon>
        <taxon>Pendulisporaceae</taxon>
        <taxon>Pendulispora</taxon>
    </lineage>
</organism>
<sequence>MKRYRIDDIITNSWAIAAYRAKALGFVPKLAVEIEDAHLLHVEGRTFAYWSDGVVTNARCIRLNGAPPQSLSAAARRWFMLAIQARSARVEGGYELLARVTENGPTAPALVDGPASEIWRHGGKAARAHVQLGDQGDGELYVLVFRDPDPPRAYDVMVCQNERAARDAAERFLAARPTGAGWREGAPRAEVVP</sequence>
<evidence type="ECO:0000313" key="1">
    <source>
        <dbReference type="EMBL" id="WXA99009.1"/>
    </source>
</evidence>